<protein>
    <submittedName>
        <fullName evidence="1">Uncharacterized protein</fullName>
    </submittedName>
</protein>
<evidence type="ECO:0000313" key="2">
    <source>
        <dbReference type="Proteomes" id="UP000681720"/>
    </source>
</evidence>
<dbReference type="AlphaFoldDB" id="A0A8S3IUI7"/>
<proteinExistence type="predicted"/>
<accession>A0A8S3IUI7</accession>
<comment type="caution">
    <text evidence="1">The sequence shown here is derived from an EMBL/GenBank/DDBJ whole genome shotgun (WGS) entry which is preliminary data.</text>
</comment>
<reference evidence="1" key="1">
    <citation type="submission" date="2021-02" db="EMBL/GenBank/DDBJ databases">
        <authorList>
            <person name="Nowell W R."/>
        </authorList>
    </citation>
    <scope>NUCLEOTIDE SEQUENCE</scope>
</reference>
<organism evidence="1 2">
    <name type="scientific">Rotaria magnacalcarata</name>
    <dbReference type="NCBI Taxonomy" id="392030"/>
    <lineage>
        <taxon>Eukaryota</taxon>
        <taxon>Metazoa</taxon>
        <taxon>Spiralia</taxon>
        <taxon>Gnathifera</taxon>
        <taxon>Rotifera</taxon>
        <taxon>Eurotatoria</taxon>
        <taxon>Bdelloidea</taxon>
        <taxon>Philodinida</taxon>
        <taxon>Philodinidae</taxon>
        <taxon>Rotaria</taxon>
    </lineage>
</organism>
<name>A0A8S3IUI7_9BILA</name>
<dbReference type="Proteomes" id="UP000681720">
    <property type="component" value="Unassembled WGS sequence"/>
</dbReference>
<evidence type="ECO:0000313" key="1">
    <source>
        <dbReference type="EMBL" id="CAF5206138.1"/>
    </source>
</evidence>
<feature type="non-terminal residue" evidence="1">
    <location>
        <position position="70"/>
    </location>
</feature>
<dbReference type="EMBL" id="CAJOBJ010349382">
    <property type="protein sequence ID" value="CAF5206138.1"/>
    <property type="molecule type" value="Genomic_DNA"/>
</dbReference>
<gene>
    <name evidence="1" type="ORF">GIL414_LOCUS78203</name>
</gene>
<sequence length="70" mass="8214">MHINNISLIQTHEVLTTIDLYLFSNPWRKDIQTLGTCQTKVIPYREMFFTNDIIHVRNIVIGQGKTIQIQ</sequence>